<accession>A0ABS7G299</accession>
<dbReference type="InterPro" id="IPR050595">
    <property type="entry name" value="Bact_response_regulator"/>
</dbReference>
<keyword evidence="1 2" id="KW-0597">Phosphoprotein</keyword>
<protein>
    <submittedName>
        <fullName evidence="4">Response regulator</fullName>
    </submittedName>
</protein>
<comment type="caution">
    <text evidence="4">The sequence shown here is derived from an EMBL/GenBank/DDBJ whole genome shotgun (WGS) entry which is preliminary data.</text>
</comment>
<dbReference type="EMBL" id="JAIBOA010000026">
    <property type="protein sequence ID" value="MBW8486797.1"/>
    <property type="molecule type" value="Genomic_DNA"/>
</dbReference>
<evidence type="ECO:0000256" key="1">
    <source>
        <dbReference type="ARBA" id="ARBA00022553"/>
    </source>
</evidence>
<proteinExistence type="predicted"/>
<dbReference type="RefSeq" id="WP_220170030.1">
    <property type="nucleotide sequence ID" value="NZ_JAIBOA010000026.1"/>
</dbReference>
<evidence type="ECO:0000313" key="4">
    <source>
        <dbReference type="EMBL" id="MBW8486797.1"/>
    </source>
</evidence>
<feature type="modified residue" description="4-aspartylphosphate" evidence="2">
    <location>
        <position position="60"/>
    </location>
</feature>
<dbReference type="SMART" id="SM00448">
    <property type="entry name" value="REC"/>
    <property type="match status" value="1"/>
</dbReference>
<dbReference type="PANTHER" id="PTHR44591">
    <property type="entry name" value="STRESS RESPONSE REGULATOR PROTEIN 1"/>
    <property type="match status" value="1"/>
</dbReference>
<dbReference type="PROSITE" id="PS50110">
    <property type="entry name" value="RESPONSE_REGULATORY"/>
    <property type="match status" value="1"/>
</dbReference>
<dbReference type="Proteomes" id="UP000774570">
    <property type="component" value="Unassembled WGS sequence"/>
</dbReference>
<gene>
    <name evidence="4" type="ORF">K1Y72_30820</name>
</gene>
<dbReference type="Gene3D" id="3.40.50.2300">
    <property type="match status" value="1"/>
</dbReference>
<name>A0ABS7G299_9ACTN</name>
<dbReference type="PANTHER" id="PTHR44591:SF3">
    <property type="entry name" value="RESPONSE REGULATORY DOMAIN-CONTAINING PROTEIN"/>
    <property type="match status" value="1"/>
</dbReference>
<keyword evidence="5" id="KW-1185">Reference proteome</keyword>
<organism evidence="4 5">
    <name type="scientific">Actinomadura parmotrematis</name>
    <dbReference type="NCBI Taxonomy" id="2864039"/>
    <lineage>
        <taxon>Bacteria</taxon>
        <taxon>Bacillati</taxon>
        <taxon>Actinomycetota</taxon>
        <taxon>Actinomycetes</taxon>
        <taxon>Streptosporangiales</taxon>
        <taxon>Thermomonosporaceae</taxon>
        <taxon>Actinomadura</taxon>
    </lineage>
</organism>
<evidence type="ECO:0000259" key="3">
    <source>
        <dbReference type="PROSITE" id="PS50110"/>
    </source>
</evidence>
<dbReference type="InterPro" id="IPR011006">
    <property type="entry name" value="CheY-like_superfamily"/>
</dbReference>
<dbReference type="Pfam" id="PF00072">
    <property type="entry name" value="Response_reg"/>
    <property type="match status" value="1"/>
</dbReference>
<evidence type="ECO:0000313" key="5">
    <source>
        <dbReference type="Proteomes" id="UP000774570"/>
    </source>
</evidence>
<evidence type="ECO:0000256" key="2">
    <source>
        <dbReference type="PROSITE-ProRule" id="PRU00169"/>
    </source>
</evidence>
<feature type="domain" description="Response regulatory" evidence="3">
    <location>
        <begin position="11"/>
        <end position="128"/>
    </location>
</feature>
<sequence length="219" mass="22848">MDHAAAGHQARILVVDDQRENQLALTAILTGTGVAVRPAGSGAEALRALAGDDYAVVLLDVAMPGMDGFETAYHIQRGGRGSDVPIVLLAPAGGDPATALRGYAAGAVDYLAKPFDPWVVRSKVGRLVELDRARRSVRAQSALLDEVLPGAGGPARLRRQTAVLRARLTEMEDAAAALAGHLDGVAAKEAFTRLDHCLGALRAAHRDLFGTGPAPDRVP</sequence>
<dbReference type="SUPFAM" id="SSF52172">
    <property type="entry name" value="CheY-like"/>
    <property type="match status" value="1"/>
</dbReference>
<reference evidence="4 5" key="1">
    <citation type="submission" date="2021-07" db="EMBL/GenBank/DDBJ databases">
        <title>Actinomadura sp. PM05-2 isolated from lichen.</title>
        <authorList>
            <person name="Somphong A."/>
            <person name="Phongsopitanun W."/>
            <person name="Tanasupawat S."/>
            <person name="Peongsungnone V."/>
        </authorList>
    </citation>
    <scope>NUCLEOTIDE SEQUENCE [LARGE SCALE GENOMIC DNA]</scope>
    <source>
        <strain evidence="4 5">PM05-2</strain>
    </source>
</reference>
<dbReference type="InterPro" id="IPR001789">
    <property type="entry name" value="Sig_transdc_resp-reg_receiver"/>
</dbReference>